<dbReference type="PANTHER" id="PTHR11630">
    <property type="entry name" value="DNA REPLICATION LICENSING FACTOR MCM FAMILY MEMBER"/>
    <property type="match status" value="1"/>
</dbReference>
<dbReference type="Gene3D" id="3.40.50.300">
    <property type="entry name" value="P-loop containing nucleotide triphosphate hydrolases"/>
    <property type="match status" value="1"/>
</dbReference>
<dbReference type="InterPro" id="IPR058769">
    <property type="entry name" value="MCMDC2_N"/>
</dbReference>
<dbReference type="GO" id="GO:0005524">
    <property type="term" value="F:ATP binding"/>
    <property type="evidence" value="ECO:0007669"/>
    <property type="project" value="InterPro"/>
</dbReference>
<dbReference type="EMBL" id="JAIZAY010000015">
    <property type="protein sequence ID" value="KAJ8027730.1"/>
    <property type="molecule type" value="Genomic_DNA"/>
</dbReference>
<keyword evidence="4" id="KW-1185">Reference proteome</keyword>
<dbReference type="InterPro" id="IPR031327">
    <property type="entry name" value="MCM"/>
</dbReference>
<comment type="caution">
    <text evidence="3">The sequence shown here is derived from an EMBL/GenBank/DDBJ whole genome shotgun (WGS) entry which is preliminary data.</text>
</comment>
<dbReference type="GO" id="GO:0005634">
    <property type="term" value="C:nucleus"/>
    <property type="evidence" value="ECO:0007669"/>
    <property type="project" value="TreeGrafter"/>
</dbReference>
<dbReference type="GO" id="GO:0003677">
    <property type="term" value="F:DNA binding"/>
    <property type="evidence" value="ECO:0007669"/>
    <property type="project" value="InterPro"/>
</dbReference>
<dbReference type="InterPro" id="IPR027417">
    <property type="entry name" value="P-loop_NTPase"/>
</dbReference>
<dbReference type="InterPro" id="IPR041562">
    <property type="entry name" value="MCM_lid"/>
</dbReference>
<proteinExistence type="predicted"/>
<dbReference type="Proteomes" id="UP001152320">
    <property type="component" value="Chromosome 15"/>
</dbReference>
<protein>
    <submittedName>
        <fullName evidence="3">Minichromosome maintenance domain-containing protein 2</fullName>
    </submittedName>
</protein>
<dbReference type="Pfam" id="PF26063">
    <property type="entry name" value="MCMDC2_N"/>
    <property type="match status" value="1"/>
</dbReference>
<sequence>MEDPTLELKEDILIFLDQTCQLKSICQSCRVKLCQSEWKGEVSMVKVNVDVLHLSEISSSLTNLVLHEPDRAQQLFQEVVYTTLQTLLNLPESCSLAQIQVQLQVFNLPSLPDYKLSVRQFLMCNFESRFYTFEGLACARSTTQKYSKSTKYVCLSKQCKGSKEDAFIRLFNRGSAESQVIRCDFRCIYCGCFLKEDIHRRVLGEKLIVEMVSVEDISNRCPVKINQCIRVIFRDELTSSVEIGSRYSVVGVPVADFMKEGTVRVVLEASSVCPLFDVPRDSCLRSHWIPESILYLRHGLTNSPWSFSARLACMFASEISPPGTFYFLKMCMLLSLMQTGSSNKGGKSKLDLLATGDEDVIIGRLLHFGELISGTLLNHNSKPLFPSTREVQQGLIIDGGSILLSGACICCIGNLNLKRKEVQEKIMKVLQERCIAVELSKKEGTNKIFEEFPVYSTLWAYQKSKDTRKDASSKDYPFKLCVNCDNQAFSSDEFLQQQLCHSLLSNCLSLEAGLLVARSISFEDLQQFIWMSASRIVKFSSDAETLLKEYFVTSRRMYEGDVKERNFPLTTLETLSTLAVSHAKLSLHHTVTQEDAVIAIHIFEECMSGRFAGHSFISMLPQAHIKTDKLSHFIDGELNEYMSTFHKQLLKFCRIRMDGDSHFLPED</sequence>
<dbReference type="AlphaFoldDB" id="A0A9Q1BJE2"/>
<reference evidence="3" key="1">
    <citation type="submission" date="2021-10" db="EMBL/GenBank/DDBJ databases">
        <title>Tropical sea cucumber genome reveals ecological adaptation and Cuvierian tubules defense mechanism.</title>
        <authorList>
            <person name="Chen T."/>
        </authorList>
    </citation>
    <scope>NUCLEOTIDE SEQUENCE</scope>
    <source>
        <strain evidence="3">Nanhai2018</strain>
        <tissue evidence="3">Muscle</tissue>
    </source>
</reference>
<evidence type="ECO:0000259" key="1">
    <source>
        <dbReference type="Pfam" id="PF17855"/>
    </source>
</evidence>
<accession>A0A9Q1BJE2</accession>
<feature type="domain" description="MCMDC2 N-terminal" evidence="2">
    <location>
        <begin position="8"/>
        <end position="107"/>
    </location>
</feature>
<evidence type="ECO:0000313" key="4">
    <source>
        <dbReference type="Proteomes" id="UP001152320"/>
    </source>
</evidence>
<dbReference type="PANTHER" id="PTHR11630:SF75">
    <property type="entry name" value="MINICHROMOSOME MAINTENANCE DOMAIN-CONTAINING PROTEIN 2"/>
    <property type="match status" value="1"/>
</dbReference>
<dbReference type="Pfam" id="PF17855">
    <property type="entry name" value="MCM_lid"/>
    <property type="match status" value="1"/>
</dbReference>
<gene>
    <name evidence="3" type="ORF">HOLleu_29767</name>
</gene>
<evidence type="ECO:0000313" key="3">
    <source>
        <dbReference type="EMBL" id="KAJ8027730.1"/>
    </source>
</evidence>
<evidence type="ECO:0000259" key="2">
    <source>
        <dbReference type="Pfam" id="PF26063"/>
    </source>
</evidence>
<dbReference type="OrthoDB" id="2015372at2759"/>
<feature type="domain" description="MCM AAA-lid" evidence="1">
    <location>
        <begin position="524"/>
        <end position="607"/>
    </location>
</feature>
<organism evidence="3 4">
    <name type="scientific">Holothuria leucospilota</name>
    <name type="common">Black long sea cucumber</name>
    <name type="synonym">Mertensiothuria leucospilota</name>
    <dbReference type="NCBI Taxonomy" id="206669"/>
    <lineage>
        <taxon>Eukaryota</taxon>
        <taxon>Metazoa</taxon>
        <taxon>Echinodermata</taxon>
        <taxon>Eleutherozoa</taxon>
        <taxon>Echinozoa</taxon>
        <taxon>Holothuroidea</taxon>
        <taxon>Aspidochirotacea</taxon>
        <taxon>Aspidochirotida</taxon>
        <taxon>Holothuriidae</taxon>
        <taxon>Holothuria</taxon>
    </lineage>
</organism>
<dbReference type="GO" id="GO:0000727">
    <property type="term" value="P:double-strand break repair via break-induced replication"/>
    <property type="evidence" value="ECO:0007669"/>
    <property type="project" value="TreeGrafter"/>
</dbReference>
<dbReference type="GO" id="GO:0017116">
    <property type="term" value="F:single-stranded DNA helicase activity"/>
    <property type="evidence" value="ECO:0007669"/>
    <property type="project" value="TreeGrafter"/>
</dbReference>
<name>A0A9Q1BJE2_HOLLE</name>